<feature type="transmembrane region" description="Helical" evidence="1">
    <location>
        <begin position="14"/>
        <end position="35"/>
    </location>
</feature>
<feature type="transmembrane region" description="Helical" evidence="1">
    <location>
        <begin position="107"/>
        <end position="126"/>
    </location>
</feature>
<keyword evidence="1" id="KW-0812">Transmembrane</keyword>
<keyword evidence="1" id="KW-1133">Transmembrane helix</keyword>
<dbReference type="EMBL" id="QFQP01000006">
    <property type="protein sequence ID" value="PZR14895.1"/>
    <property type="molecule type" value="Genomic_DNA"/>
</dbReference>
<name>A0A2W5TU89_9BACT</name>
<protein>
    <submittedName>
        <fullName evidence="2">Uncharacterized protein</fullName>
    </submittedName>
</protein>
<accession>A0A2W5TU89</accession>
<gene>
    <name evidence="2" type="ORF">DI536_08910</name>
</gene>
<dbReference type="AlphaFoldDB" id="A0A2W5TU89"/>
<sequence length="137" mass="14713">MTLLRRLLGIDDGWGGAIGLLLLLGFGLVFVGIGASRLTEASQRAPVELDCATLVSSTRPPKWVRAVNCEPLPAGLRIEGEGFTGIVEREGDGLVLHAGRGPERLKLLTPLFVGLVAVALAVRTMFRRWLVERDASV</sequence>
<reference evidence="2 3" key="1">
    <citation type="submission" date="2017-08" db="EMBL/GenBank/DDBJ databases">
        <title>Infants hospitalized years apart are colonized by the same room-sourced microbial strains.</title>
        <authorList>
            <person name="Brooks B."/>
            <person name="Olm M.R."/>
            <person name="Firek B.A."/>
            <person name="Baker R."/>
            <person name="Thomas B.C."/>
            <person name="Morowitz M.J."/>
            <person name="Banfield J.F."/>
        </authorList>
    </citation>
    <scope>NUCLEOTIDE SEQUENCE [LARGE SCALE GENOMIC DNA]</scope>
    <source>
        <strain evidence="2">S2_003_000_R2_14</strain>
    </source>
</reference>
<keyword evidence="1" id="KW-0472">Membrane</keyword>
<evidence type="ECO:0000313" key="2">
    <source>
        <dbReference type="EMBL" id="PZR14895.1"/>
    </source>
</evidence>
<dbReference type="Proteomes" id="UP000249061">
    <property type="component" value="Unassembled WGS sequence"/>
</dbReference>
<comment type="caution">
    <text evidence="2">The sequence shown here is derived from an EMBL/GenBank/DDBJ whole genome shotgun (WGS) entry which is preliminary data.</text>
</comment>
<evidence type="ECO:0000256" key="1">
    <source>
        <dbReference type="SAM" id="Phobius"/>
    </source>
</evidence>
<organism evidence="2 3">
    <name type="scientific">Archangium gephyra</name>
    <dbReference type="NCBI Taxonomy" id="48"/>
    <lineage>
        <taxon>Bacteria</taxon>
        <taxon>Pseudomonadati</taxon>
        <taxon>Myxococcota</taxon>
        <taxon>Myxococcia</taxon>
        <taxon>Myxococcales</taxon>
        <taxon>Cystobacterineae</taxon>
        <taxon>Archangiaceae</taxon>
        <taxon>Archangium</taxon>
    </lineage>
</organism>
<proteinExistence type="predicted"/>
<evidence type="ECO:0000313" key="3">
    <source>
        <dbReference type="Proteomes" id="UP000249061"/>
    </source>
</evidence>